<dbReference type="AlphaFoldDB" id="A0AAV7HXA5"/>
<keyword evidence="3" id="KW-1185">Reference proteome</keyword>
<name>A0AAV7HXA5_COTGL</name>
<feature type="compositionally biased region" description="Acidic residues" evidence="1">
    <location>
        <begin position="433"/>
        <end position="466"/>
    </location>
</feature>
<comment type="caution">
    <text evidence="2">The sequence shown here is derived from an EMBL/GenBank/DDBJ whole genome shotgun (WGS) entry which is preliminary data.</text>
</comment>
<protein>
    <submittedName>
        <fullName evidence="2">Uncharacterized protein</fullName>
    </submittedName>
</protein>
<dbReference type="Proteomes" id="UP000826195">
    <property type="component" value="Unassembled WGS sequence"/>
</dbReference>
<evidence type="ECO:0000256" key="1">
    <source>
        <dbReference type="SAM" id="MobiDB-lite"/>
    </source>
</evidence>
<organism evidence="2 3">
    <name type="scientific">Cotesia glomerata</name>
    <name type="common">Lepidopteran parasitic wasp</name>
    <name type="synonym">Apanteles glomeratus</name>
    <dbReference type="NCBI Taxonomy" id="32391"/>
    <lineage>
        <taxon>Eukaryota</taxon>
        <taxon>Metazoa</taxon>
        <taxon>Ecdysozoa</taxon>
        <taxon>Arthropoda</taxon>
        <taxon>Hexapoda</taxon>
        <taxon>Insecta</taxon>
        <taxon>Pterygota</taxon>
        <taxon>Neoptera</taxon>
        <taxon>Endopterygota</taxon>
        <taxon>Hymenoptera</taxon>
        <taxon>Apocrita</taxon>
        <taxon>Ichneumonoidea</taxon>
        <taxon>Braconidae</taxon>
        <taxon>Microgastrinae</taxon>
        <taxon>Cotesia</taxon>
    </lineage>
</organism>
<evidence type="ECO:0000313" key="2">
    <source>
        <dbReference type="EMBL" id="KAH0549844.1"/>
    </source>
</evidence>
<feature type="region of interest" description="Disordered" evidence="1">
    <location>
        <begin position="415"/>
        <end position="498"/>
    </location>
</feature>
<proteinExistence type="predicted"/>
<gene>
    <name evidence="2" type="ORF">KQX54_015134</name>
</gene>
<feature type="compositionally biased region" description="Basic and acidic residues" evidence="1">
    <location>
        <begin position="467"/>
        <end position="484"/>
    </location>
</feature>
<reference evidence="2 3" key="1">
    <citation type="journal article" date="2021" name="J. Hered.">
        <title>A chromosome-level genome assembly of the parasitoid wasp, Cotesia glomerata (Hymenoptera: Braconidae).</title>
        <authorList>
            <person name="Pinto B.J."/>
            <person name="Weis J.J."/>
            <person name="Gamble T."/>
            <person name="Ode P.J."/>
            <person name="Paul R."/>
            <person name="Zaspel J.M."/>
        </authorList>
    </citation>
    <scope>NUCLEOTIDE SEQUENCE [LARGE SCALE GENOMIC DNA]</scope>
    <source>
        <strain evidence="2">CgM1</strain>
    </source>
</reference>
<evidence type="ECO:0000313" key="3">
    <source>
        <dbReference type="Proteomes" id="UP000826195"/>
    </source>
</evidence>
<dbReference type="EMBL" id="JAHXZJ010001864">
    <property type="protein sequence ID" value="KAH0549844.1"/>
    <property type="molecule type" value="Genomic_DNA"/>
</dbReference>
<sequence length="498" mass="57674">MNKTRRRKYALIWWIDSGETDVVPLLNIPKQHRQLHSEGTVVWKDHITKQSSKSKMKVLAIDYDEEKLRKILVNTQGEIAEKSDKIFTADIINKKTELKENLKLQNGIKKSNKKKIETKIMNQKPVLSKIFPHQNQNQLTDLTNCASTSLTSFNVMPSSQLLYPPMQKNNHFTFARSSISHQLNIDEPAIYEFPFTVPATPVIEVINMQNFNQSTTSQNAETISSNMKECRINANNPSLVTPAHSNLSQPDSIQEAPEMISSFNKLIPEKITLGVVEFVEALAINLRHQYNKDVKENDNRSKETGFVRELSPGSGFYIDKNTILNIEEKCNQDWHKIVVETIDEVYGKEIKNFTAIGRNSQTRRGINKKLYKGLYNWVKKIDQSVTPDKFIKKINDIARNERKVKDKTKAKNIRTNKRQYRKIIANEDKTDKDDEDDEYEEDDEDDEDQEDNEDGKDDEDNADDEHDDKNEKEMDTLHENEEQRNLTSDSEASFQLIY</sequence>
<feature type="compositionally biased region" description="Polar residues" evidence="1">
    <location>
        <begin position="485"/>
        <end position="498"/>
    </location>
</feature>
<accession>A0AAV7HXA5</accession>